<keyword evidence="6 17" id="KW-0812">Transmembrane</keyword>
<evidence type="ECO:0000313" key="19">
    <source>
        <dbReference type="EMBL" id="KAJ2779238.1"/>
    </source>
</evidence>
<dbReference type="PROSITE" id="PS00154">
    <property type="entry name" value="ATPASE_E1_E2"/>
    <property type="match status" value="1"/>
</dbReference>
<keyword evidence="9" id="KW-0067">ATP-binding</keyword>
<dbReference type="OrthoDB" id="3352408at2759"/>
<dbReference type="InterPro" id="IPR008250">
    <property type="entry name" value="ATPase_P-typ_transduc_dom_A_sf"/>
</dbReference>
<dbReference type="InterPro" id="IPR001757">
    <property type="entry name" value="P_typ_ATPase"/>
</dbReference>
<dbReference type="InterPro" id="IPR036412">
    <property type="entry name" value="HAD-like_sf"/>
</dbReference>
<dbReference type="Pfam" id="PF00122">
    <property type="entry name" value="E1-E2_ATPase"/>
    <property type="match status" value="1"/>
</dbReference>
<reference evidence="19" key="1">
    <citation type="submission" date="2022-07" db="EMBL/GenBank/DDBJ databases">
        <title>Phylogenomic reconstructions and comparative analyses of Kickxellomycotina fungi.</title>
        <authorList>
            <person name="Reynolds N.K."/>
            <person name="Stajich J.E."/>
            <person name="Barry K."/>
            <person name="Grigoriev I.V."/>
            <person name="Crous P."/>
            <person name="Smith M.E."/>
        </authorList>
    </citation>
    <scope>NUCLEOTIDE SEQUENCE</scope>
    <source>
        <strain evidence="19">BCRC 34489</strain>
    </source>
</reference>
<evidence type="ECO:0000256" key="2">
    <source>
        <dbReference type="ARBA" id="ARBA00012790"/>
    </source>
</evidence>
<keyword evidence="10" id="KW-0460">Magnesium</keyword>
<keyword evidence="12 17" id="KW-1133">Transmembrane helix</keyword>
<proteinExistence type="inferred from homology"/>
<feature type="transmembrane region" description="Helical" evidence="17">
    <location>
        <begin position="85"/>
        <end position="107"/>
    </location>
</feature>
<keyword evidence="14 17" id="KW-0472">Membrane</keyword>
<comment type="similarity">
    <text evidence="15">Belongs to the cation transport ATPase (P-type) (TC 3.A.3) family.</text>
</comment>
<dbReference type="EC" id="7.2.2.10" evidence="2"/>
<feature type="domain" description="Cation-transporting P-type ATPase N-terminal" evidence="18">
    <location>
        <begin position="3"/>
        <end position="77"/>
    </location>
</feature>
<evidence type="ECO:0000256" key="11">
    <source>
        <dbReference type="ARBA" id="ARBA00022967"/>
    </source>
</evidence>
<dbReference type="GO" id="GO:0016020">
    <property type="term" value="C:membrane"/>
    <property type="evidence" value="ECO:0007669"/>
    <property type="project" value="UniProtKB-SubCell"/>
</dbReference>
<comment type="subcellular location">
    <subcellularLocation>
        <location evidence="1">Membrane</location>
        <topology evidence="1">Multi-pass membrane protein</topology>
    </subcellularLocation>
</comment>
<dbReference type="AlphaFoldDB" id="A0A9W8HCK5"/>
<keyword evidence="5" id="KW-0109">Calcium transport</keyword>
<evidence type="ECO:0000256" key="4">
    <source>
        <dbReference type="ARBA" id="ARBA00022553"/>
    </source>
</evidence>
<dbReference type="PRINTS" id="PR00119">
    <property type="entry name" value="CATATPASE"/>
</dbReference>
<dbReference type="InterPro" id="IPR023299">
    <property type="entry name" value="ATPase_P-typ_cyto_dom_N"/>
</dbReference>
<dbReference type="Gene3D" id="1.20.1110.10">
    <property type="entry name" value="Calcium-transporting ATPase, transmembrane domain"/>
    <property type="match status" value="1"/>
</dbReference>
<evidence type="ECO:0000256" key="14">
    <source>
        <dbReference type="ARBA" id="ARBA00023136"/>
    </source>
</evidence>
<dbReference type="FunFam" id="1.20.1110.10:FF:000037">
    <property type="entry name" value="Calcium-transporting ATPase, putative"/>
    <property type="match status" value="1"/>
</dbReference>
<gene>
    <name evidence="19" type="ORF">GGI15_003941</name>
</gene>
<evidence type="ECO:0000256" key="3">
    <source>
        <dbReference type="ARBA" id="ARBA00022448"/>
    </source>
</evidence>
<dbReference type="FunFam" id="3.40.1110.10:FF:000003">
    <property type="entry name" value="Calcium-transporting ATPase"/>
    <property type="match status" value="1"/>
</dbReference>
<dbReference type="FunFam" id="1.20.1110.10:FF:000065">
    <property type="entry name" value="Sarcoplasmic/endoplasmic reticulum calcium ATPase 1"/>
    <property type="match status" value="1"/>
</dbReference>
<dbReference type="Gene3D" id="3.40.1110.10">
    <property type="entry name" value="Calcium-transporting ATPase, cytoplasmic domain N"/>
    <property type="match status" value="1"/>
</dbReference>
<dbReference type="SFLD" id="SFLDS00003">
    <property type="entry name" value="Haloacid_Dehalogenase"/>
    <property type="match status" value="1"/>
</dbReference>
<keyword evidence="4" id="KW-0597">Phosphoprotein</keyword>
<keyword evidence="13" id="KW-0406">Ion transport</keyword>
<dbReference type="InterPro" id="IPR004014">
    <property type="entry name" value="ATPase_P-typ_cation-transptr_N"/>
</dbReference>
<evidence type="ECO:0000256" key="8">
    <source>
        <dbReference type="ARBA" id="ARBA00022837"/>
    </source>
</evidence>
<dbReference type="InterPro" id="IPR023298">
    <property type="entry name" value="ATPase_P-typ_TM_dom_sf"/>
</dbReference>
<comment type="catalytic activity">
    <reaction evidence="16">
        <text>Ca(2+)(in) + ATP + H2O = Ca(2+)(out) + ADP + phosphate + H(+)</text>
        <dbReference type="Rhea" id="RHEA:18105"/>
        <dbReference type="ChEBI" id="CHEBI:15377"/>
        <dbReference type="ChEBI" id="CHEBI:15378"/>
        <dbReference type="ChEBI" id="CHEBI:29108"/>
        <dbReference type="ChEBI" id="CHEBI:30616"/>
        <dbReference type="ChEBI" id="CHEBI:43474"/>
        <dbReference type="ChEBI" id="CHEBI:456216"/>
        <dbReference type="EC" id="7.2.2.10"/>
    </reaction>
</comment>
<dbReference type="Proteomes" id="UP001140172">
    <property type="component" value="Unassembled WGS sequence"/>
</dbReference>
<dbReference type="Gene3D" id="3.40.50.1000">
    <property type="entry name" value="HAD superfamily/HAD-like"/>
    <property type="match status" value="1"/>
</dbReference>
<evidence type="ECO:0000256" key="1">
    <source>
        <dbReference type="ARBA" id="ARBA00004141"/>
    </source>
</evidence>
<evidence type="ECO:0000256" key="15">
    <source>
        <dbReference type="ARBA" id="ARBA00038148"/>
    </source>
</evidence>
<feature type="transmembrane region" description="Helical" evidence="17">
    <location>
        <begin position="61"/>
        <end position="79"/>
    </location>
</feature>
<dbReference type="InterPro" id="IPR018303">
    <property type="entry name" value="ATPase_P-typ_P_site"/>
</dbReference>
<evidence type="ECO:0000256" key="6">
    <source>
        <dbReference type="ARBA" id="ARBA00022692"/>
    </source>
</evidence>
<dbReference type="InterPro" id="IPR023214">
    <property type="entry name" value="HAD_sf"/>
</dbReference>
<name>A0A9W8HCK5_9FUNG</name>
<sequence length="1018" mass="108936">MLEAYKLSTRHVLDNLHVVEQDGLSDAQVVERQEKYGRNELPDEEATPLWSLILEQFQDQLVIILLMSALVSLVLAFFEEDSDKLTAYVEPIVIMLILVANATVGVLQETSAEKAISALREYSPDECRVVRNGGDVAKVNAALLVPGDIIVVSVGDKVPADARVISIESSVLRVDQALLTGESVSVTKSTQAVDSDSAVVQDQVNMVFAGTSVVLGRARCVVTGTGAATAIGGIHASISDQVAEKTPLKRKLDDFGDTLAKVITVVCILVWVINVRHFNEASHHGWLRGAVYYFKIAVALAVAAIPEGLAVIITTCLALGTRRMAEKNAIVRSLPSVETLGCTSVICSDKTGTLTTNQMSVARLVVLGADARVLELEVTGTDFSPVGGIIGPDGATIIDAAADPAAVPGATAALRDVAAVSALCNDAVVTYNTEKNAHQLVGEPTEGALRVLVEKIGTFDSRFNATLGGLSRADRAQACCQWLQHRMTRTGTLEFTRERKSMGVLVHDEPGRRHRLLVKGAPENILARCTGAMVGDTVVPLTDAMRGEILAAAGRLGASHALRTMAMATRDDSEGLLQQRLDSTDGSDFASIESELTFAGLTAMHDPPRAEVRASIAHCAEAGIRVVVITGDAPQTAKSVCRAIGVLGPDDDDDALCVTGAQFAALDERAQLECVRSARVFARTEPQHKLRLVALLQSDGHVVAMTGDGVNDAPALKKADIGVAMGSGTDVAKLAADMVLADDNFSTIEMAVSEGRAIYDNTKQFIRYLISSNIGEVVSIFLTVLLGLPEALIPVQLLWVNLVTDGLPATALGFNPPDPHIMQHRPRSARQPIVSGWLLLRYVIIGAYVGMATVFGYAWHFMYSPAGPHISYYELSHFHKCESLFGDRLDCATVFGGYNAVVASTVSLSILVSIEMFNAMNSLSENASLLEVPLWRNPSLIGAVALSFVLHFAILYIPVFNAVFSVAPLGWTEWRAILLISAPIILVDEALKWYARTFVDPPVSLAASVVVDDKKKTQ</sequence>
<protein>
    <recommendedName>
        <fullName evidence="2">P-type Ca(2+) transporter</fullName>
        <ecNumber evidence="2">7.2.2.10</ecNumber>
    </recommendedName>
</protein>
<evidence type="ECO:0000256" key="17">
    <source>
        <dbReference type="SAM" id="Phobius"/>
    </source>
</evidence>
<feature type="transmembrane region" description="Helical" evidence="17">
    <location>
        <begin position="255"/>
        <end position="273"/>
    </location>
</feature>
<dbReference type="SUPFAM" id="SSF81660">
    <property type="entry name" value="Metal cation-transporting ATPase, ATP-binding domain N"/>
    <property type="match status" value="1"/>
</dbReference>
<dbReference type="Pfam" id="PF00689">
    <property type="entry name" value="Cation_ATPase_C"/>
    <property type="match status" value="1"/>
</dbReference>
<keyword evidence="7" id="KW-0547">Nucleotide-binding</keyword>
<dbReference type="FunFam" id="3.40.50.1000:FF:000028">
    <property type="entry name" value="Calcium-transporting P-type ATPase, putative"/>
    <property type="match status" value="1"/>
</dbReference>
<feature type="transmembrane region" description="Helical" evidence="17">
    <location>
        <begin position="798"/>
        <end position="817"/>
    </location>
</feature>
<accession>A0A9W8HCK5</accession>
<evidence type="ECO:0000256" key="9">
    <source>
        <dbReference type="ARBA" id="ARBA00022840"/>
    </source>
</evidence>
<dbReference type="GO" id="GO:0016887">
    <property type="term" value="F:ATP hydrolysis activity"/>
    <property type="evidence" value="ECO:0007669"/>
    <property type="project" value="InterPro"/>
</dbReference>
<evidence type="ECO:0000256" key="13">
    <source>
        <dbReference type="ARBA" id="ARBA00023065"/>
    </source>
</evidence>
<dbReference type="InterPro" id="IPR044492">
    <property type="entry name" value="P_typ_ATPase_HD_dom"/>
</dbReference>
<feature type="transmembrane region" description="Helical" evidence="17">
    <location>
        <begin position="940"/>
        <end position="964"/>
    </location>
</feature>
<comment type="caution">
    <text evidence="19">The sequence shown here is derived from an EMBL/GenBank/DDBJ whole genome shotgun (WGS) entry which is preliminary data.</text>
</comment>
<dbReference type="GO" id="GO:0005524">
    <property type="term" value="F:ATP binding"/>
    <property type="evidence" value="ECO:0007669"/>
    <property type="project" value="UniProtKB-KW"/>
</dbReference>
<dbReference type="Pfam" id="PF08282">
    <property type="entry name" value="Hydrolase_3"/>
    <property type="match status" value="1"/>
</dbReference>
<dbReference type="GO" id="GO:0005388">
    <property type="term" value="F:P-type calcium transporter activity"/>
    <property type="evidence" value="ECO:0007669"/>
    <property type="project" value="UniProtKB-EC"/>
</dbReference>
<evidence type="ECO:0000256" key="7">
    <source>
        <dbReference type="ARBA" id="ARBA00022741"/>
    </source>
</evidence>
<evidence type="ECO:0000256" key="12">
    <source>
        <dbReference type="ARBA" id="ARBA00022989"/>
    </source>
</evidence>
<keyword evidence="11" id="KW-1278">Translocase</keyword>
<dbReference type="SUPFAM" id="SSF81653">
    <property type="entry name" value="Calcium ATPase, transduction domain A"/>
    <property type="match status" value="1"/>
</dbReference>
<dbReference type="InterPro" id="IPR006068">
    <property type="entry name" value="ATPase_P-typ_cation-transptr_C"/>
</dbReference>
<keyword evidence="3" id="KW-0813">Transport</keyword>
<dbReference type="SFLD" id="SFLDG00002">
    <property type="entry name" value="C1.7:_P-type_atpase_like"/>
    <property type="match status" value="1"/>
</dbReference>
<evidence type="ECO:0000256" key="5">
    <source>
        <dbReference type="ARBA" id="ARBA00022568"/>
    </source>
</evidence>
<evidence type="ECO:0000256" key="10">
    <source>
        <dbReference type="ARBA" id="ARBA00022842"/>
    </source>
</evidence>
<evidence type="ECO:0000313" key="20">
    <source>
        <dbReference type="Proteomes" id="UP001140172"/>
    </source>
</evidence>
<dbReference type="NCBIfam" id="TIGR01494">
    <property type="entry name" value="ATPase_P-type"/>
    <property type="match status" value="2"/>
</dbReference>
<keyword evidence="20" id="KW-1185">Reference proteome</keyword>
<dbReference type="Gene3D" id="2.70.150.10">
    <property type="entry name" value="Calcium-transporting ATPase, cytoplasmic transduction domain A"/>
    <property type="match status" value="1"/>
</dbReference>
<feature type="transmembrane region" description="Helical" evidence="17">
    <location>
        <begin position="765"/>
        <end position="786"/>
    </location>
</feature>
<dbReference type="SFLD" id="SFLDF00027">
    <property type="entry name" value="p-type_atpase"/>
    <property type="match status" value="1"/>
</dbReference>
<dbReference type="InterPro" id="IPR059000">
    <property type="entry name" value="ATPase_P-type_domA"/>
</dbReference>
<dbReference type="PRINTS" id="PR00121">
    <property type="entry name" value="NAKATPASE"/>
</dbReference>
<feature type="transmembrane region" description="Helical" evidence="17">
    <location>
        <begin position="838"/>
        <end position="859"/>
    </location>
</feature>
<evidence type="ECO:0000256" key="16">
    <source>
        <dbReference type="ARBA" id="ARBA00048694"/>
    </source>
</evidence>
<dbReference type="SMART" id="SM00831">
    <property type="entry name" value="Cation_ATPase_N"/>
    <property type="match status" value="1"/>
</dbReference>
<dbReference type="SUPFAM" id="SSF56784">
    <property type="entry name" value="HAD-like"/>
    <property type="match status" value="1"/>
</dbReference>
<dbReference type="SUPFAM" id="SSF81665">
    <property type="entry name" value="Calcium ATPase, transmembrane domain M"/>
    <property type="match status" value="1"/>
</dbReference>
<feature type="transmembrane region" description="Helical" evidence="17">
    <location>
        <begin position="976"/>
        <end position="995"/>
    </location>
</feature>
<keyword evidence="8" id="KW-0106">Calcium</keyword>
<organism evidence="19 20">
    <name type="scientific">Coemansia interrupta</name>
    <dbReference type="NCBI Taxonomy" id="1126814"/>
    <lineage>
        <taxon>Eukaryota</taxon>
        <taxon>Fungi</taxon>
        <taxon>Fungi incertae sedis</taxon>
        <taxon>Zoopagomycota</taxon>
        <taxon>Kickxellomycotina</taxon>
        <taxon>Kickxellomycetes</taxon>
        <taxon>Kickxellales</taxon>
        <taxon>Kickxellaceae</taxon>
        <taxon>Coemansia</taxon>
    </lineage>
</organism>
<dbReference type="FunFam" id="2.70.150.10:FF:000014">
    <property type="entry name" value="Calcium-transporting ATPase, putative"/>
    <property type="match status" value="1"/>
</dbReference>
<dbReference type="Pfam" id="PF00690">
    <property type="entry name" value="Cation_ATPase_N"/>
    <property type="match status" value="1"/>
</dbReference>
<dbReference type="PANTHER" id="PTHR42861">
    <property type="entry name" value="CALCIUM-TRANSPORTING ATPASE"/>
    <property type="match status" value="1"/>
</dbReference>
<dbReference type="Pfam" id="PF13246">
    <property type="entry name" value="Cation_ATPase"/>
    <property type="match status" value="1"/>
</dbReference>
<dbReference type="EMBL" id="JANBUM010000308">
    <property type="protein sequence ID" value="KAJ2779238.1"/>
    <property type="molecule type" value="Genomic_DNA"/>
</dbReference>
<feature type="transmembrane region" description="Helical" evidence="17">
    <location>
        <begin position="293"/>
        <end position="319"/>
    </location>
</feature>
<evidence type="ECO:0000259" key="18">
    <source>
        <dbReference type="SMART" id="SM00831"/>
    </source>
</evidence>